<organism evidence="3 4">
    <name type="scientific">Edaphochlamys debaryana</name>
    <dbReference type="NCBI Taxonomy" id="47281"/>
    <lineage>
        <taxon>Eukaryota</taxon>
        <taxon>Viridiplantae</taxon>
        <taxon>Chlorophyta</taxon>
        <taxon>core chlorophytes</taxon>
        <taxon>Chlorophyceae</taxon>
        <taxon>CS clade</taxon>
        <taxon>Chlamydomonadales</taxon>
        <taxon>Chlamydomonadales incertae sedis</taxon>
        <taxon>Edaphochlamys</taxon>
    </lineage>
</organism>
<feature type="compositionally biased region" description="Low complexity" evidence="1">
    <location>
        <begin position="154"/>
        <end position="186"/>
    </location>
</feature>
<proteinExistence type="predicted"/>
<dbReference type="SUPFAM" id="SSF54695">
    <property type="entry name" value="POZ domain"/>
    <property type="match status" value="1"/>
</dbReference>
<dbReference type="InterPro" id="IPR003131">
    <property type="entry name" value="T1-type_BTB"/>
</dbReference>
<feature type="region of interest" description="Disordered" evidence="1">
    <location>
        <begin position="151"/>
        <end position="229"/>
    </location>
</feature>
<feature type="domain" description="Potassium channel tetramerisation-type BTB" evidence="2">
    <location>
        <begin position="20"/>
        <end position="105"/>
    </location>
</feature>
<evidence type="ECO:0000256" key="1">
    <source>
        <dbReference type="SAM" id="MobiDB-lite"/>
    </source>
</evidence>
<comment type="caution">
    <text evidence="3">The sequence shown here is derived from an EMBL/GenBank/DDBJ whole genome shotgun (WGS) entry which is preliminary data.</text>
</comment>
<dbReference type="PANTHER" id="PTHR11145:SF8">
    <property type="entry name" value="RE57120P"/>
    <property type="match status" value="1"/>
</dbReference>
<dbReference type="Proteomes" id="UP000612055">
    <property type="component" value="Unassembled WGS sequence"/>
</dbReference>
<dbReference type="PANTHER" id="PTHR11145">
    <property type="entry name" value="BTB/POZ DOMAIN-CONTAINING ADAPTER FOR CUL3-MEDIATED RHOA DEGRADATION PROTEIN FAMILY MEMBER"/>
    <property type="match status" value="1"/>
</dbReference>
<evidence type="ECO:0000313" key="4">
    <source>
        <dbReference type="Proteomes" id="UP000612055"/>
    </source>
</evidence>
<dbReference type="InterPro" id="IPR011333">
    <property type="entry name" value="SKP1/BTB/POZ_sf"/>
</dbReference>
<evidence type="ECO:0000259" key="2">
    <source>
        <dbReference type="Pfam" id="PF02214"/>
    </source>
</evidence>
<name>A0A835YNA6_9CHLO</name>
<evidence type="ECO:0000313" key="3">
    <source>
        <dbReference type="EMBL" id="KAG2501605.1"/>
    </source>
</evidence>
<protein>
    <recommendedName>
        <fullName evidence="2">Potassium channel tetramerisation-type BTB domain-containing protein</fullName>
    </recommendedName>
</protein>
<dbReference type="CDD" id="cd18316">
    <property type="entry name" value="BTB_POZ_KCTD-like"/>
    <property type="match status" value="1"/>
</dbReference>
<sequence length="437" mass="46076">MAHTDLLAGTGFALGNQAAISFNVGGQLFTTLRETLLREASSRLALIARGTYPCPRDGLGHFLLDRDPKHFQLVLNFLRDGWCLLPRSIEERRELLQEVRWYQLTGFEGWLRTQEVLADAGGYSTQEFVAMESPRPRSQYGTATYNSYGQSYQPLASPSSLPPTAASPTRPSLASGMGAGPGPSSAWVSLHGPGGGMHSLGRTSPGRSPGPASLHGPPGSASTGMTGLTGTWAGATGAMGMAGAGGGGGGAGGGGSAVASMREAFLAATQPQRPQQHVAPYTLPSTAEEAASWTSKYLRGNEGLRDLVNTLLELAFVAPHRSLHGGKSHLVISVACGHGTEASLVGSKEDQMRSKLLELSVRGSMGWSFQMTLRPSSDAVLWDKYGTIAAAVQDNWFVLGAILKDQFGVVMEEDSAARPSCPACRRTCLAVTLNKIF</sequence>
<accession>A0A835YNA6</accession>
<dbReference type="OrthoDB" id="2414723at2759"/>
<gene>
    <name evidence="3" type="ORF">HYH03_000110</name>
</gene>
<dbReference type="InterPro" id="IPR045068">
    <property type="entry name" value="BACURD1-3"/>
</dbReference>
<dbReference type="Pfam" id="PF02214">
    <property type="entry name" value="BTB_2"/>
    <property type="match status" value="1"/>
</dbReference>
<reference evidence="3" key="1">
    <citation type="journal article" date="2020" name="bioRxiv">
        <title>Comparative genomics of Chlamydomonas.</title>
        <authorList>
            <person name="Craig R.J."/>
            <person name="Hasan A.R."/>
            <person name="Ness R.W."/>
            <person name="Keightley P.D."/>
        </authorList>
    </citation>
    <scope>NUCLEOTIDE SEQUENCE</scope>
    <source>
        <strain evidence="3">CCAP 11/70</strain>
    </source>
</reference>
<keyword evidence="4" id="KW-1185">Reference proteome</keyword>
<dbReference type="EMBL" id="JAEHOE010000001">
    <property type="protein sequence ID" value="KAG2501605.1"/>
    <property type="molecule type" value="Genomic_DNA"/>
</dbReference>
<dbReference type="Gene3D" id="3.30.710.10">
    <property type="entry name" value="Potassium Channel Kv1.1, Chain A"/>
    <property type="match status" value="1"/>
</dbReference>
<dbReference type="AlphaFoldDB" id="A0A835YNA6"/>
<dbReference type="GO" id="GO:0051260">
    <property type="term" value="P:protein homooligomerization"/>
    <property type="evidence" value="ECO:0007669"/>
    <property type="project" value="InterPro"/>
</dbReference>